<proteinExistence type="predicted"/>
<dbReference type="RefSeq" id="WP_179615402.1">
    <property type="nucleotide sequence ID" value="NZ_CP059163.1"/>
</dbReference>
<keyword evidence="2" id="KW-1185">Reference proteome</keyword>
<evidence type="ECO:0000313" key="2">
    <source>
        <dbReference type="Proteomes" id="UP000516957"/>
    </source>
</evidence>
<name>A0A7Y9F1M4_9ACTN</name>
<reference evidence="1 2" key="1">
    <citation type="submission" date="2020-07" db="EMBL/GenBank/DDBJ databases">
        <title>Sequencing the genomes of 1000 actinobacteria strains.</title>
        <authorList>
            <person name="Klenk H.-P."/>
        </authorList>
    </citation>
    <scope>NUCLEOTIDE SEQUENCE [LARGE SCALE GENOMIC DNA]</scope>
    <source>
        <strain evidence="1 2">DSM 18965</strain>
    </source>
</reference>
<sequence>MFIEQTDLHVSEDGLTRTLEHLTRALLDPAPSQVERPRVAVVPSPLGEPVHEQEPVEPVVLRLPRGVDLLAELAFLDR</sequence>
<organism evidence="1 2">
    <name type="scientific">Nocardioides marinisabuli</name>
    <dbReference type="NCBI Taxonomy" id="419476"/>
    <lineage>
        <taxon>Bacteria</taxon>
        <taxon>Bacillati</taxon>
        <taxon>Actinomycetota</taxon>
        <taxon>Actinomycetes</taxon>
        <taxon>Propionibacteriales</taxon>
        <taxon>Nocardioidaceae</taxon>
        <taxon>Nocardioides</taxon>
    </lineage>
</organism>
<evidence type="ECO:0000313" key="1">
    <source>
        <dbReference type="EMBL" id="NYD57671.1"/>
    </source>
</evidence>
<dbReference type="AlphaFoldDB" id="A0A7Y9F1M4"/>
<comment type="caution">
    <text evidence="1">The sequence shown here is derived from an EMBL/GenBank/DDBJ whole genome shotgun (WGS) entry which is preliminary data.</text>
</comment>
<protein>
    <submittedName>
        <fullName evidence="1">Uncharacterized protein</fullName>
    </submittedName>
</protein>
<dbReference type="Proteomes" id="UP000516957">
    <property type="component" value="Unassembled WGS sequence"/>
</dbReference>
<accession>A0A7Y9F1M4</accession>
<gene>
    <name evidence="1" type="ORF">BKA08_001909</name>
</gene>
<dbReference type="EMBL" id="JACCBE010000001">
    <property type="protein sequence ID" value="NYD57671.1"/>
    <property type="molecule type" value="Genomic_DNA"/>
</dbReference>